<name>A0A061J175_TRYRA</name>
<keyword evidence="3" id="KW-1185">Reference proteome</keyword>
<keyword evidence="1" id="KW-0472">Membrane</keyword>
<dbReference type="OrthoDB" id="248129at2759"/>
<dbReference type="VEuPathDB" id="TriTrypDB:TRSC58_04260"/>
<keyword evidence="1" id="KW-0812">Transmembrane</keyword>
<evidence type="ECO:0000313" key="2">
    <source>
        <dbReference type="EMBL" id="ESL08045.1"/>
    </source>
</evidence>
<sequence length="164" mass="17456">MTTNLKALPVVLAVVVCIVVLVTGIVLCCRGKRGGDPETSTNWSSPLIFDKHSLPLESTREEWAHSFRGLASSHAQRIAEWLLEVRQAVGGSVDLSAGGGISDLPSASVKGSQVTTASTHFHLDASPGMNNERSVSEYATYSPCVSAVEGATNFRVGHLNPLRR</sequence>
<reference evidence="2 3" key="1">
    <citation type="submission" date="2013-07" db="EMBL/GenBank/DDBJ databases">
        <authorList>
            <person name="Stoco P.H."/>
            <person name="Wagner G."/>
            <person name="Gerber A."/>
            <person name="Zaha A."/>
            <person name="Thompson C."/>
            <person name="Bartholomeu D.C."/>
            <person name="Luckemeyer D.D."/>
            <person name="Bahia D."/>
            <person name="Loreto E."/>
            <person name="Prestes E.B."/>
            <person name="Lima F.M."/>
            <person name="Rodrigues-Luiz G."/>
            <person name="Vallejo G.A."/>
            <person name="Filho J.F."/>
            <person name="Monteiro K.M."/>
            <person name="Tyler K.M."/>
            <person name="de Almeida L.G."/>
            <person name="Ortiz M.F."/>
            <person name="Siervo M.A."/>
            <person name="de Moraes M.H."/>
            <person name="Cunha O.L."/>
            <person name="Mendonca-Neto R."/>
            <person name="Silva R."/>
            <person name="Teixeira S.M."/>
            <person name="Murta S.M."/>
            <person name="Sincero T.C."/>
            <person name="Mendes T.A."/>
            <person name="Urmenyi T.P."/>
            <person name="Silva V.G."/>
            <person name="da Rocha W.D."/>
            <person name="Andersson B."/>
            <person name="Romanha A.J."/>
            <person name="Steindel M."/>
            <person name="de Vasconcelos A.T."/>
            <person name="Grisard E.C."/>
        </authorList>
    </citation>
    <scope>NUCLEOTIDE SEQUENCE [LARGE SCALE GENOMIC DNA]</scope>
    <source>
        <strain evidence="2 3">SC58</strain>
    </source>
</reference>
<accession>A0A061J175</accession>
<dbReference type="Proteomes" id="UP000031737">
    <property type="component" value="Unassembled WGS sequence"/>
</dbReference>
<evidence type="ECO:0000313" key="3">
    <source>
        <dbReference type="Proteomes" id="UP000031737"/>
    </source>
</evidence>
<dbReference type="AlphaFoldDB" id="A0A061J175"/>
<comment type="caution">
    <text evidence="2">The sequence shown here is derived from an EMBL/GenBank/DDBJ whole genome shotgun (WGS) entry which is preliminary data.</text>
</comment>
<protein>
    <submittedName>
        <fullName evidence="2">Uncharacterized protein</fullName>
    </submittedName>
</protein>
<keyword evidence="1" id="KW-1133">Transmembrane helix</keyword>
<proteinExistence type="predicted"/>
<evidence type="ECO:0000256" key="1">
    <source>
        <dbReference type="SAM" id="Phobius"/>
    </source>
</evidence>
<gene>
    <name evidence="2" type="ORF">TRSC58_04260</name>
</gene>
<feature type="transmembrane region" description="Helical" evidence="1">
    <location>
        <begin position="6"/>
        <end position="29"/>
    </location>
</feature>
<organism evidence="2 3">
    <name type="scientific">Trypanosoma rangeli SC58</name>
    <dbReference type="NCBI Taxonomy" id="429131"/>
    <lineage>
        <taxon>Eukaryota</taxon>
        <taxon>Discoba</taxon>
        <taxon>Euglenozoa</taxon>
        <taxon>Kinetoplastea</taxon>
        <taxon>Metakinetoplastina</taxon>
        <taxon>Trypanosomatida</taxon>
        <taxon>Trypanosomatidae</taxon>
        <taxon>Trypanosoma</taxon>
        <taxon>Herpetosoma</taxon>
    </lineage>
</organism>
<dbReference type="EMBL" id="AUPL01004260">
    <property type="protein sequence ID" value="ESL08045.1"/>
    <property type="molecule type" value="Genomic_DNA"/>
</dbReference>